<dbReference type="AlphaFoldDB" id="A0A934QW83"/>
<dbReference type="InterPro" id="IPR050631">
    <property type="entry name" value="PheA/TfdB_FAD_monoxygenase"/>
</dbReference>
<evidence type="ECO:0000259" key="2">
    <source>
        <dbReference type="Pfam" id="PF01494"/>
    </source>
</evidence>
<dbReference type="Gene3D" id="3.50.50.60">
    <property type="entry name" value="FAD/NAD(P)-binding domain"/>
    <property type="match status" value="1"/>
</dbReference>
<dbReference type="PANTHER" id="PTHR43476:SF3">
    <property type="entry name" value="FAD-BINDING MONOOXYGENASE"/>
    <property type="match status" value="1"/>
</dbReference>
<keyword evidence="1" id="KW-0560">Oxidoreductase</keyword>
<dbReference type="PANTHER" id="PTHR43476">
    <property type="entry name" value="3-(3-HYDROXY-PHENYL)PROPIONATE/3-HYDROXYCINNAMIC ACID HYDROXYLASE"/>
    <property type="match status" value="1"/>
</dbReference>
<comment type="caution">
    <text evidence="3">The sequence shown here is derived from an EMBL/GenBank/DDBJ whole genome shotgun (WGS) entry which is preliminary data.</text>
</comment>
<dbReference type="PRINTS" id="PR00420">
    <property type="entry name" value="RNGMNOXGNASE"/>
</dbReference>
<dbReference type="Proteomes" id="UP000635245">
    <property type="component" value="Unassembled WGS sequence"/>
</dbReference>
<name>A0A934QW83_9PSEU</name>
<dbReference type="RefSeq" id="WP_200322288.1">
    <property type="nucleotide sequence ID" value="NZ_JAENJH010000007.1"/>
</dbReference>
<dbReference type="Gene3D" id="3.30.70.2450">
    <property type="match status" value="1"/>
</dbReference>
<accession>A0A934QW83</accession>
<dbReference type="NCBIfam" id="NF004829">
    <property type="entry name" value="PRK06183.1-3"/>
    <property type="match status" value="1"/>
</dbReference>
<proteinExistence type="predicted"/>
<organism evidence="3 4">
    <name type="scientific">Prauserella cavernicola</name>
    <dbReference type="NCBI Taxonomy" id="2800127"/>
    <lineage>
        <taxon>Bacteria</taxon>
        <taxon>Bacillati</taxon>
        <taxon>Actinomycetota</taxon>
        <taxon>Actinomycetes</taxon>
        <taxon>Pseudonocardiales</taxon>
        <taxon>Pseudonocardiaceae</taxon>
        <taxon>Prauserella</taxon>
    </lineage>
</organism>
<gene>
    <name evidence="3" type="ORF">JHE00_24765</name>
</gene>
<evidence type="ECO:0000313" key="3">
    <source>
        <dbReference type="EMBL" id="MBK1787550.1"/>
    </source>
</evidence>
<evidence type="ECO:0000256" key="1">
    <source>
        <dbReference type="ARBA" id="ARBA00023002"/>
    </source>
</evidence>
<dbReference type="InterPro" id="IPR036188">
    <property type="entry name" value="FAD/NAD-bd_sf"/>
</dbReference>
<reference evidence="3" key="1">
    <citation type="submission" date="2020-12" db="EMBL/GenBank/DDBJ databases">
        <title>Prauserella sp. ASG 168, a novel actinomycete isolated from cave rock.</title>
        <authorList>
            <person name="Suriyachadkun C."/>
        </authorList>
    </citation>
    <scope>NUCLEOTIDE SEQUENCE</scope>
    <source>
        <strain evidence="3">ASG 168</strain>
    </source>
</reference>
<dbReference type="GO" id="GO:0019622">
    <property type="term" value="P:3-(3-hydroxy)phenylpropionate catabolic process"/>
    <property type="evidence" value="ECO:0007669"/>
    <property type="project" value="TreeGrafter"/>
</dbReference>
<keyword evidence="4" id="KW-1185">Reference proteome</keyword>
<dbReference type="GO" id="GO:0008688">
    <property type="term" value="F:3-(3-hydroxyphenyl)propionate hydroxylase activity"/>
    <property type="evidence" value="ECO:0007669"/>
    <property type="project" value="TreeGrafter"/>
</dbReference>
<dbReference type="Pfam" id="PF01494">
    <property type="entry name" value="FAD_binding_3"/>
    <property type="match status" value="1"/>
</dbReference>
<protein>
    <submittedName>
        <fullName evidence="3">Bifunctional 3-(3-hydroxy-phenyl)propionate/3-hydroxycinnamic acid hydroxylase</fullName>
    </submittedName>
</protein>
<evidence type="ECO:0000313" key="4">
    <source>
        <dbReference type="Proteomes" id="UP000635245"/>
    </source>
</evidence>
<sequence>MTERVSVVVIGGGPTGVTAASLLAREGVDCLVLDRWADVYPQPRAVHLDDEIYRILSRLGLRREFAAISRPSRGLRLLDPDHDVLAEFTRSGHDGVHGFPQASMFDQPDLERVLRAGLARLPSARFRGDVEVTGIVRNELGGDGAVTVELRDRETGEPDAVFADYVLGCDGANSVVRDSIGATLTDLGFAQRWLVVDIATGTDLGQWEGVHQVCSSERAATFMRIGDDRYRWEFQLLEGESAADFGSVEALRPLLRPWIGTIPTGDLTLVRTTDYTFHARIADTWRAGRVFLLGDAAHLTPPFIGQGMGAGLRDADNLTWKLSGVLRGALPESDLDSYQRERKPHAAAMIRQAVSVGRIMTGGGRAGTLLRRAIAPALHRIPGVNSLVLDSATPALHRSTLVRPGGIRSGLAGRVCPNAPVGGTSRFDDHVGRRFALVCDHLAQTSERRAAREAGVVLVEVSPADPLGRWLAEGGVHSALVRPDRTVLATGATARRALRSGLLTRGERQ</sequence>
<dbReference type="SUPFAM" id="SSF51905">
    <property type="entry name" value="FAD/NAD(P)-binding domain"/>
    <property type="match status" value="1"/>
</dbReference>
<feature type="domain" description="FAD-binding" evidence="2">
    <location>
        <begin position="5"/>
        <end position="353"/>
    </location>
</feature>
<dbReference type="InterPro" id="IPR002938">
    <property type="entry name" value="FAD-bd"/>
</dbReference>
<dbReference type="GO" id="GO:0071949">
    <property type="term" value="F:FAD binding"/>
    <property type="evidence" value="ECO:0007669"/>
    <property type="project" value="InterPro"/>
</dbReference>
<dbReference type="EMBL" id="JAENJH010000007">
    <property type="protein sequence ID" value="MBK1787550.1"/>
    <property type="molecule type" value="Genomic_DNA"/>
</dbReference>